<comment type="caution">
    <text evidence="2">The sequence shown here is derived from an EMBL/GenBank/DDBJ whole genome shotgun (WGS) entry which is preliminary data.</text>
</comment>
<feature type="region of interest" description="Disordered" evidence="1">
    <location>
        <begin position="62"/>
        <end position="87"/>
    </location>
</feature>
<evidence type="ECO:0000313" key="2">
    <source>
        <dbReference type="EMBL" id="KAK3849705.1"/>
    </source>
</evidence>
<gene>
    <name evidence="2" type="ORF">Pcinc_043551</name>
</gene>
<name>A0AAE1EG57_PETCI</name>
<proteinExistence type="predicted"/>
<reference evidence="2" key="1">
    <citation type="submission" date="2023-10" db="EMBL/GenBank/DDBJ databases">
        <title>Genome assemblies of two species of porcelain crab, Petrolisthes cinctipes and Petrolisthes manimaculis (Anomura: Porcellanidae).</title>
        <authorList>
            <person name="Angst P."/>
        </authorList>
    </citation>
    <scope>NUCLEOTIDE SEQUENCE</scope>
    <source>
        <strain evidence="2">PB745_01</strain>
        <tissue evidence="2">Gill</tissue>
    </source>
</reference>
<dbReference type="Proteomes" id="UP001286313">
    <property type="component" value="Unassembled WGS sequence"/>
</dbReference>
<evidence type="ECO:0000313" key="3">
    <source>
        <dbReference type="Proteomes" id="UP001286313"/>
    </source>
</evidence>
<dbReference type="AlphaFoldDB" id="A0AAE1EG57"/>
<accession>A0AAE1EG57</accession>
<protein>
    <submittedName>
        <fullName evidence="2">Uncharacterized protein</fullName>
    </submittedName>
</protein>
<sequence>MTNEAWRGLLCNLRNVQTVSEYVNKAGTVCGTRGGSNWPLNPRQTRLSWEMQVRCGSLRVAPTPAARPDPGPLHLTPNQLDPYIVPVSGQNQHRARDCWTRHGEG</sequence>
<dbReference type="EMBL" id="JAWQEG010008755">
    <property type="protein sequence ID" value="KAK3849705.1"/>
    <property type="molecule type" value="Genomic_DNA"/>
</dbReference>
<keyword evidence="3" id="KW-1185">Reference proteome</keyword>
<evidence type="ECO:0000256" key="1">
    <source>
        <dbReference type="SAM" id="MobiDB-lite"/>
    </source>
</evidence>
<organism evidence="2 3">
    <name type="scientific">Petrolisthes cinctipes</name>
    <name type="common">Flat porcelain crab</name>
    <dbReference type="NCBI Taxonomy" id="88211"/>
    <lineage>
        <taxon>Eukaryota</taxon>
        <taxon>Metazoa</taxon>
        <taxon>Ecdysozoa</taxon>
        <taxon>Arthropoda</taxon>
        <taxon>Crustacea</taxon>
        <taxon>Multicrustacea</taxon>
        <taxon>Malacostraca</taxon>
        <taxon>Eumalacostraca</taxon>
        <taxon>Eucarida</taxon>
        <taxon>Decapoda</taxon>
        <taxon>Pleocyemata</taxon>
        <taxon>Anomura</taxon>
        <taxon>Galatheoidea</taxon>
        <taxon>Porcellanidae</taxon>
        <taxon>Petrolisthes</taxon>
    </lineage>
</organism>